<dbReference type="GO" id="GO:0016020">
    <property type="term" value="C:membrane"/>
    <property type="evidence" value="ECO:0007669"/>
    <property type="project" value="UniProtKB-SubCell"/>
</dbReference>
<keyword evidence="3 6" id="KW-1133">Transmembrane helix</keyword>
<name>A0A3M8DPS8_9BACL</name>
<gene>
    <name evidence="7" type="ORF">EDM59_01485</name>
</gene>
<organism evidence="7 8">
    <name type="scientific">Brevibacillus nitrificans</name>
    <dbReference type="NCBI Taxonomy" id="651560"/>
    <lineage>
        <taxon>Bacteria</taxon>
        <taxon>Bacillati</taxon>
        <taxon>Bacillota</taxon>
        <taxon>Bacilli</taxon>
        <taxon>Bacillales</taxon>
        <taxon>Paenibacillaceae</taxon>
        <taxon>Brevibacillus</taxon>
    </lineage>
</organism>
<dbReference type="RefSeq" id="WP_122922012.1">
    <property type="nucleotide sequence ID" value="NZ_RHHU01000002.1"/>
</dbReference>
<evidence type="ECO:0000256" key="4">
    <source>
        <dbReference type="ARBA" id="ARBA00023136"/>
    </source>
</evidence>
<keyword evidence="4 6" id="KW-0472">Membrane</keyword>
<comment type="similarity">
    <text evidence="5">Belongs to the bacteriophage holin family. Cp-1 holin subfamily.</text>
</comment>
<accession>A0A3M8DPS8</accession>
<comment type="subcellular location">
    <subcellularLocation>
        <location evidence="1">Membrane</location>
        <topology evidence="1">Multi-pass membrane protein</topology>
    </subcellularLocation>
</comment>
<keyword evidence="8" id="KW-1185">Reference proteome</keyword>
<proteinExistence type="inferred from homology"/>
<evidence type="ECO:0000256" key="6">
    <source>
        <dbReference type="SAM" id="Phobius"/>
    </source>
</evidence>
<evidence type="ECO:0000313" key="8">
    <source>
        <dbReference type="Proteomes" id="UP000269573"/>
    </source>
</evidence>
<dbReference type="EMBL" id="RHHU01000002">
    <property type="protein sequence ID" value="RNB90146.1"/>
    <property type="molecule type" value="Genomic_DNA"/>
</dbReference>
<evidence type="ECO:0000256" key="1">
    <source>
        <dbReference type="ARBA" id="ARBA00004141"/>
    </source>
</evidence>
<evidence type="ECO:0000256" key="5">
    <source>
        <dbReference type="ARBA" id="ARBA00023600"/>
    </source>
</evidence>
<feature type="transmembrane region" description="Helical" evidence="6">
    <location>
        <begin position="21"/>
        <end position="39"/>
    </location>
</feature>
<dbReference type="NCBIfam" id="TIGR01593">
    <property type="entry name" value="holin_tox_secr"/>
    <property type="match status" value="1"/>
</dbReference>
<reference evidence="7 8" key="1">
    <citation type="submission" date="2018-10" db="EMBL/GenBank/DDBJ databases">
        <title>Phylogenomics of Brevibacillus.</title>
        <authorList>
            <person name="Dunlap C."/>
        </authorList>
    </citation>
    <scope>NUCLEOTIDE SEQUENCE [LARGE SCALE GENOMIC DNA]</scope>
    <source>
        <strain evidence="7 8">JCM 15774</strain>
    </source>
</reference>
<protein>
    <submittedName>
        <fullName evidence="7">Holin</fullName>
    </submittedName>
</protein>
<feature type="transmembrane region" description="Helical" evidence="6">
    <location>
        <begin position="71"/>
        <end position="92"/>
    </location>
</feature>
<evidence type="ECO:0000256" key="3">
    <source>
        <dbReference type="ARBA" id="ARBA00022989"/>
    </source>
</evidence>
<dbReference type="AlphaFoldDB" id="A0A3M8DPS8"/>
<sequence length="151" mass="16234">MSIKETIITAAIGANGKEATVGGMVAIVGSAMSVFLGGWDITLKLLIYAMIADYATGLLGAVKQKKVNSEVMFWGGVRKGVILLVIGLAVMLDQLMGNDSPVFRTLALYFYIGREGISILENFGHIGVAYPAFFKQIMEQLNERGNQSGKL</sequence>
<dbReference type="InterPro" id="IPR006480">
    <property type="entry name" value="Phage_holin_4_1"/>
</dbReference>
<evidence type="ECO:0000256" key="2">
    <source>
        <dbReference type="ARBA" id="ARBA00022692"/>
    </source>
</evidence>
<dbReference type="Pfam" id="PF05105">
    <property type="entry name" value="Phage_holin_4_1"/>
    <property type="match status" value="1"/>
</dbReference>
<dbReference type="Proteomes" id="UP000269573">
    <property type="component" value="Unassembled WGS sequence"/>
</dbReference>
<feature type="transmembrane region" description="Helical" evidence="6">
    <location>
        <begin position="45"/>
        <end position="62"/>
    </location>
</feature>
<keyword evidence="2 6" id="KW-0812">Transmembrane</keyword>
<comment type="caution">
    <text evidence="7">The sequence shown here is derived from an EMBL/GenBank/DDBJ whole genome shotgun (WGS) entry which is preliminary data.</text>
</comment>
<evidence type="ECO:0000313" key="7">
    <source>
        <dbReference type="EMBL" id="RNB90146.1"/>
    </source>
</evidence>